<evidence type="ECO:0000313" key="3">
    <source>
        <dbReference type="Proteomes" id="UP000219494"/>
    </source>
</evidence>
<dbReference type="RefSeq" id="WP_097063012.1">
    <property type="nucleotide sequence ID" value="NZ_OBMI01000001.1"/>
</dbReference>
<accession>A0A285QH02</accession>
<evidence type="ECO:0000256" key="1">
    <source>
        <dbReference type="SAM" id="MobiDB-lite"/>
    </source>
</evidence>
<proteinExistence type="predicted"/>
<evidence type="ECO:0000313" key="2">
    <source>
        <dbReference type="EMBL" id="SOB80744.1"/>
    </source>
</evidence>
<gene>
    <name evidence="2" type="ORF">SAMN06297144_1215</name>
</gene>
<feature type="compositionally biased region" description="Low complexity" evidence="1">
    <location>
        <begin position="7"/>
        <end position="23"/>
    </location>
</feature>
<dbReference type="EMBL" id="OBMI01000001">
    <property type="protein sequence ID" value="SOB80744.1"/>
    <property type="molecule type" value="Genomic_DNA"/>
</dbReference>
<feature type="compositionally biased region" description="Basic and acidic residues" evidence="1">
    <location>
        <begin position="236"/>
        <end position="250"/>
    </location>
</feature>
<name>A0A285QH02_9SPHN</name>
<keyword evidence="3" id="KW-1185">Reference proteome</keyword>
<feature type="compositionally biased region" description="Low complexity" evidence="1">
    <location>
        <begin position="62"/>
        <end position="73"/>
    </location>
</feature>
<feature type="region of interest" description="Disordered" evidence="1">
    <location>
        <begin position="52"/>
        <end position="84"/>
    </location>
</feature>
<feature type="region of interest" description="Disordered" evidence="1">
    <location>
        <begin position="1"/>
        <end position="33"/>
    </location>
</feature>
<feature type="compositionally biased region" description="Acidic residues" evidence="1">
    <location>
        <begin position="203"/>
        <end position="226"/>
    </location>
</feature>
<protein>
    <submittedName>
        <fullName evidence="2">Uncharacterized protein</fullName>
    </submittedName>
</protein>
<dbReference type="OrthoDB" id="7574252at2"/>
<dbReference type="Proteomes" id="UP000219494">
    <property type="component" value="Unassembled WGS sequence"/>
</dbReference>
<dbReference type="AlphaFoldDB" id="A0A285QH02"/>
<organism evidence="2 3">
    <name type="scientific">Sphingomonas guangdongensis</name>
    <dbReference type="NCBI Taxonomy" id="1141890"/>
    <lineage>
        <taxon>Bacteria</taxon>
        <taxon>Pseudomonadati</taxon>
        <taxon>Pseudomonadota</taxon>
        <taxon>Alphaproteobacteria</taxon>
        <taxon>Sphingomonadales</taxon>
        <taxon>Sphingomonadaceae</taxon>
        <taxon>Sphingomonas</taxon>
    </lineage>
</organism>
<reference evidence="2 3" key="1">
    <citation type="submission" date="2017-07" db="EMBL/GenBank/DDBJ databases">
        <authorList>
            <person name="Sun Z.S."/>
            <person name="Albrecht U."/>
            <person name="Echele G."/>
            <person name="Lee C.C."/>
        </authorList>
    </citation>
    <scope>NUCLEOTIDE SEQUENCE [LARGE SCALE GENOMIC DNA]</scope>
    <source>
        <strain evidence="2 3">CGMCC 1.12672</strain>
    </source>
</reference>
<sequence>MQGSEQRSSAPPSSAPVRRTPASTGAVERPSNPWPVVIGAVGLLAVIGLASSDGGSDQATTPEPVVAASQAAAPPEPAPPEVESDAIRRADRHAELAIGAEGASGAMVYSVNCWAAVERSFSLATLDRCGAFDALARRVRMDPAELAAESAWFDATAANERYAATAKAGGMEPVVAGERLARVLALADAEVLEPRLPAPAEAEIEAIDAGSDDGDVSDAPVEEDLPATEPSTAPELDLRGFGEPREGANG</sequence>
<feature type="region of interest" description="Disordered" evidence="1">
    <location>
        <begin position="203"/>
        <end position="250"/>
    </location>
</feature>